<dbReference type="GO" id="GO:0006515">
    <property type="term" value="P:protein quality control for misfolded or incompletely synthesized proteins"/>
    <property type="evidence" value="ECO:0007669"/>
    <property type="project" value="TreeGrafter"/>
</dbReference>
<dbReference type="GO" id="GO:0051117">
    <property type="term" value="F:ATPase binding"/>
    <property type="evidence" value="ECO:0007669"/>
    <property type="project" value="TreeGrafter"/>
</dbReference>
<dbReference type="NCBIfam" id="NF045542">
    <property type="entry name" value="Clp_rel_HeadMat"/>
    <property type="match status" value="1"/>
</dbReference>
<feature type="compositionally biased region" description="Polar residues" evidence="4">
    <location>
        <begin position="221"/>
        <end position="233"/>
    </location>
</feature>
<dbReference type="EMBL" id="BMKA01000003">
    <property type="protein sequence ID" value="GGA23964.1"/>
    <property type="molecule type" value="Genomic_DNA"/>
</dbReference>
<dbReference type="InterPro" id="IPR023562">
    <property type="entry name" value="ClpP/TepA"/>
</dbReference>
<gene>
    <name evidence="5" type="ORF">GCM10011498_26130</name>
</gene>
<proteinExistence type="predicted"/>
<dbReference type="SUPFAM" id="SSF52096">
    <property type="entry name" value="ClpP/crotonase"/>
    <property type="match status" value="1"/>
</dbReference>
<dbReference type="RefSeq" id="WP_188676033.1">
    <property type="nucleotide sequence ID" value="NZ_BMKA01000003.1"/>
</dbReference>
<reference evidence="5" key="2">
    <citation type="submission" date="2020-09" db="EMBL/GenBank/DDBJ databases">
        <authorList>
            <person name="Sun Q."/>
            <person name="Zhou Y."/>
        </authorList>
    </citation>
    <scope>NUCLEOTIDE SEQUENCE</scope>
    <source>
        <strain evidence="5">CGMCC 1.15880</strain>
    </source>
</reference>
<evidence type="ECO:0000313" key="5">
    <source>
        <dbReference type="EMBL" id="GGA23964.1"/>
    </source>
</evidence>
<evidence type="ECO:0000256" key="1">
    <source>
        <dbReference type="ARBA" id="ARBA00022670"/>
    </source>
</evidence>
<dbReference type="GO" id="GO:0004252">
    <property type="term" value="F:serine-type endopeptidase activity"/>
    <property type="evidence" value="ECO:0007669"/>
    <property type="project" value="TreeGrafter"/>
</dbReference>
<feature type="region of interest" description="Disordered" evidence="4">
    <location>
        <begin position="210"/>
        <end position="242"/>
    </location>
</feature>
<organism evidence="5 6">
    <name type="scientific">Neptunicoccus cionae</name>
    <dbReference type="NCBI Taxonomy" id="2035344"/>
    <lineage>
        <taxon>Bacteria</taxon>
        <taxon>Pseudomonadati</taxon>
        <taxon>Pseudomonadota</taxon>
        <taxon>Alphaproteobacteria</taxon>
        <taxon>Rhodobacterales</taxon>
        <taxon>Paracoccaceae</taxon>
        <taxon>Neptunicoccus</taxon>
    </lineage>
</organism>
<evidence type="ECO:0008006" key="7">
    <source>
        <dbReference type="Google" id="ProtNLM"/>
    </source>
</evidence>
<evidence type="ECO:0000256" key="3">
    <source>
        <dbReference type="ARBA" id="ARBA00022825"/>
    </source>
</evidence>
<feature type="compositionally biased region" description="Basic and acidic residues" evidence="4">
    <location>
        <begin position="210"/>
        <end position="219"/>
    </location>
</feature>
<keyword evidence="2" id="KW-0378">Hydrolase</keyword>
<dbReference type="GO" id="GO:0004176">
    <property type="term" value="F:ATP-dependent peptidase activity"/>
    <property type="evidence" value="ECO:0007669"/>
    <property type="project" value="TreeGrafter"/>
</dbReference>
<dbReference type="InterPro" id="IPR029045">
    <property type="entry name" value="ClpP/crotonase-like_dom_sf"/>
</dbReference>
<accession>A0A916R179</accession>
<dbReference type="AlphaFoldDB" id="A0A916R179"/>
<protein>
    <recommendedName>
        <fullName evidence="7">ATP-dependent Clp protease proteolytic subunit</fullName>
    </recommendedName>
</protein>
<dbReference type="Pfam" id="PF00574">
    <property type="entry name" value="CLP_protease"/>
    <property type="match status" value="1"/>
</dbReference>
<evidence type="ECO:0000256" key="4">
    <source>
        <dbReference type="SAM" id="MobiDB-lite"/>
    </source>
</evidence>
<dbReference type="CDD" id="cd07016">
    <property type="entry name" value="S14_ClpP_1"/>
    <property type="match status" value="1"/>
</dbReference>
<sequence length="703" mass="74424">MSLRLKAGELRLFGTIVKDEYIWPEDTGFFSAQMVLDALAETPGDVTLYVNSDGGMPSEGEAIRAALEAHPGRVTVKVTGNAHSAASLMIMSADHIEMSAGSLMLIHDPSVYASGNAAELTAAAAELDVMADAYATVYAARAGISLEEARAIMKAETMLGAEAAVEAGFADAVTRLPEMQKAQSPGDRTAALAAITVAMSRAREAQMKFEAADDPRLEAGESQTTGQEANETNGDPMPNKNVTPPVVATPVVAAAPVQTPAPAAVSAPGADPVMQANQSDAVAADRLRIKTIRMNAKPFSAHISEAEIDRMCDEGTSVAEANQVIMNAAAAAQPRTSRVDITRDETDTKLEGMIGALMHRANPRMHALEGPAEAFKGLRVKSLAMHLAAVGRGFNDIETVRAGLRGTSLMSGALGVSDFAYITTEVMNRTLRAAYEHRAATWQMISRMRTATDFRELHSIAAGGDFQLKPVGENGEYLQSSITDEGQGLRLAKYGRNINLTFEAIINDDMGVFERLPGDFARAAGVLESKIAWGAIRDNAKVGDGIALFHADHKNLGASGAIAVTTVGDGRAAMYHQRPAGSKDADDFISVTPDLLFVPPALETVAGQFVAQATPTKMADANPFNGTMRPVVEASLSAAAGGSDSRWYLFASDLPVLEHAFLDGYEAPTVMTKEGMNPDGVNMVARHIFAATPVEFRGAYRRG</sequence>
<evidence type="ECO:0000313" key="6">
    <source>
        <dbReference type="Proteomes" id="UP000628017"/>
    </source>
</evidence>
<dbReference type="PANTHER" id="PTHR10381">
    <property type="entry name" value="ATP-DEPENDENT CLP PROTEASE PROTEOLYTIC SUBUNIT"/>
    <property type="match status" value="1"/>
</dbReference>
<evidence type="ECO:0000256" key="2">
    <source>
        <dbReference type="ARBA" id="ARBA00022801"/>
    </source>
</evidence>
<reference evidence="5" key="1">
    <citation type="journal article" date="2014" name="Int. J. Syst. Evol. Microbiol.">
        <title>Complete genome sequence of Corynebacterium casei LMG S-19264T (=DSM 44701T), isolated from a smear-ripened cheese.</title>
        <authorList>
            <consortium name="US DOE Joint Genome Institute (JGI-PGF)"/>
            <person name="Walter F."/>
            <person name="Albersmeier A."/>
            <person name="Kalinowski J."/>
            <person name="Ruckert C."/>
        </authorList>
    </citation>
    <scope>NUCLEOTIDE SEQUENCE</scope>
    <source>
        <strain evidence="5">CGMCC 1.15880</strain>
    </source>
</reference>
<dbReference type="PANTHER" id="PTHR10381:SF70">
    <property type="entry name" value="ATP-DEPENDENT CLP PROTEASE PROTEOLYTIC SUBUNIT"/>
    <property type="match status" value="1"/>
</dbReference>
<keyword evidence="3" id="KW-0720">Serine protease</keyword>
<dbReference type="Pfam" id="PF25209">
    <property type="entry name" value="Phage_capsid_4"/>
    <property type="match status" value="1"/>
</dbReference>
<dbReference type="GO" id="GO:0009368">
    <property type="term" value="C:endopeptidase Clp complex"/>
    <property type="evidence" value="ECO:0007669"/>
    <property type="project" value="TreeGrafter"/>
</dbReference>
<dbReference type="Proteomes" id="UP000628017">
    <property type="component" value="Unassembled WGS sequence"/>
</dbReference>
<comment type="caution">
    <text evidence="5">The sequence shown here is derived from an EMBL/GenBank/DDBJ whole genome shotgun (WGS) entry which is preliminary data.</text>
</comment>
<keyword evidence="1" id="KW-0645">Protease</keyword>
<name>A0A916R179_9RHOB</name>
<dbReference type="Gene3D" id="3.90.226.10">
    <property type="entry name" value="2-enoyl-CoA Hydratase, Chain A, domain 1"/>
    <property type="match status" value="1"/>
</dbReference>
<keyword evidence="6" id="KW-1185">Reference proteome</keyword>